<reference evidence="1" key="1">
    <citation type="submission" date="2022-04" db="EMBL/GenBank/DDBJ databases">
        <title>A functionally conserved STORR gene fusion in Papaver species that diverged 16.8 million years ago.</title>
        <authorList>
            <person name="Catania T."/>
        </authorList>
    </citation>
    <scope>NUCLEOTIDE SEQUENCE</scope>
    <source>
        <strain evidence="1">S-188037</strain>
    </source>
</reference>
<dbReference type="EMBL" id="JAJJMB010008429">
    <property type="protein sequence ID" value="KAI3923730.1"/>
    <property type="molecule type" value="Genomic_DNA"/>
</dbReference>
<sequence>MMSRTFAMNLRWIKKLSWWWWFEIRSQISIGGGFSDAGEDGFNLGILNTSSNWVLVEFVILISKAKSIEALKAKCAGLIHKSEVYLHLNDERSHSLKMRQAKLKRQRDRAQARLALEKLEKSIKVYDSLVAIRDYEMLISSNAPYREINWQ</sequence>
<gene>
    <name evidence="1" type="ORF">MKW98_011360</name>
</gene>
<evidence type="ECO:0000313" key="1">
    <source>
        <dbReference type="EMBL" id="KAI3923730.1"/>
    </source>
</evidence>
<dbReference type="AlphaFoldDB" id="A0AAD4SVS6"/>
<dbReference type="Proteomes" id="UP001202328">
    <property type="component" value="Unassembled WGS sequence"/>
</dbReference>
<protein>
    <submittedName>
        <fullName evidence="1">Uncharacterized protein</fullName>
    </submittedName>
</protein>
<evidence type="ECO:0000313" key="2">
    <source>
        <dbReference type="Proteomes" id="UP001202328"/>
    </source>
</evidence>
<proteinExistence type="predicted"/>
<accession>A0AAD4SVS6</accession>
<name>A0AAD4SVS6_9MAGN</name>
<comment type="caution">
    <text evidence="1">The sequence shown here is derived from an EMBL/GenBank/DDBJ whole genome shotgun (WGS) entry which is preliminary data.</text>
</comment>
<organism evidence="1 2">
    <name type="scientific">Papaver atlanticum</name>
    <dbReference type="NCBI Taxonomy" id="357466"/>
    <lineage>
        <taxon>Eukaryota</taxon>
        <taxon>Viridiplantae</taxon>
        <taxon>Streptophyta</taxon>
        <taxon>Embryophyta</taxon>
        <taxon>Tracheophyta</taxon>
        <taxon>Spermatophyta</taxon>
        <taxon>Magnoliopsida</taxon>
        <taxon>Ranunculales</taxon>
        <taxon>Papaveraceae</taxon>
        <taxon>Papaveroideae</taxon>
        <taxon>Papaver</taxon>
    </lineage>
</organism>
<keyword evidence="2" id="KW-1185">Reference proteome</keyword>